<feature type="region of interest" description="Disordered" evidence="1">
    <location>
        <begin position="49"/>
        <end position="70"/>
    </location>
</feature>
<keyword evidence="3" id="KW-1185">Reference proteome</keyword>
<organism evidence="2 3">
    <name type="scientific">Streptomyces daghestanicus</name>
    <dbReference type="NCBI Taxonomy" id="66885"/>
    <lineage>
        <taxon>Bacteria</taxon>
        <taxon>Bacillati</taxon>
        <taxon>Actinomycetota</taxon>
        <taxon>Actinomycetes</taxon>
        <taxon>Kitasatosporales</taxon>
        <taxon>Streptomycetaceae</taxon>
        <taxon>Streptomyces</taxon>
    </lineage>
</organism>
<name>A0ABQ3Q632_9ACTN</name>
<proteinExistence type="predicted"/>
<sequence length="120" mass="12459">MPTAASVTNRACDARVGASPGHQREDLAPARGEAAEGVVPAVRELADHLGVHDRRAPGDPHDRGRGLAGRADPVLEQVADAGAAAEAERMGGVGLLDVLAGHEDEDVRVRPGVRLDARRP</sequence>
<comment type="caution">
    <text evidence="2">The sequence shown here is derived from an EMBL/GenBank/DDBJ whole genome shotgun (WGS) entry which is preliminary data.</text>
</comment>
<evidence type="ECO:0000313" key="3">
    <source>
        <dbReference type="Proteomes" id="UP001052655"/>
    </source>
</evidence>
<evidence type="ECO:0000256" key="1">
    <source>
        <dbReference type="SAM" id="MobiDB-lite"/>
    </source>
</evidence>
<reference evidence="2" key="1">
    <citation type="submission" date="2024-05" db="EMBL/GenBank/DDBJ databases">
        <title>Whole genome shotgun sequence of Streptomyces daghestanicus NBRC 12762.</title>
        <authorList>
            <person name="Komaki H."/>
            <person name="Tamura T."/>
        </authorList>
    </citation>
    <scope>NUCLEOTIDE SEQUENCE</scope>
    <source>
        <strain evidence="2">NBRC 12762</strain>
    </source>
</reference>
<dbReference type="EMBL" id="BNDX01000010">
    <property type="protein sequence ID" value="GHI32704.1"/>
    <property type="molecule type" value="Genomic_DNA"/>
</dbReference>
<gene>
    <name evidence="2" type="ORF">Sdagh_44340</name>
</gene>
<feature type="region of interest" description="Disordered" evidence="1">
    <location>
        <begin position="1"/>
        <end position="34"/>
    </location>
</feature>
<feature type="compositionally biased region" description="Basic and acidic residues" evidence="1">
    <location>
        <begin position="49"/>
        <end position="65"/>
    </location>
</feature>
<protein>
    <submittedName>
        <fullName evidence="2">Uncharacterized protein</fullName>
    </submittedName>
</protein>
<accession>A0ABQ3Q632</accession>
<dbReference type="Proteomes" id="UP001052655">
    <property type="component" value="Unassembled WGS sequence"/>
</dbReference>
<evidence type="ECO:0000313" key="2">
    <source>
        <dbReference type="EMBL" id="GHI32704.1"/>
    </source>
</evidence>